<evidence type="ECO:0000259" key="2">
    <source>
        <dbReference type="PROSITE" id="PS51898"/>
    </source>
</evidence>
<dbReference type="Pfam" id="PF00589">
    <property type="entry name" value="Phage_integrase"/>
    <property type="match status" value="1"/>
</dbReference>
<proteinExistence type="predicted"/>
<feature type="domain" description="Tyr recombinase" evidence="2">
    <location>
        <begin position="52"/>
        <end position="224"/>
    </location>
</feature>
<gene>
    <name evidence="3" type="ORF">F0Q45_22125</name>
</gene>
<dbReference type="GO" id="GO:0015074">
    <property type="term" value="P:DNA integration"/>
    <property type="evidence" value="ECO:0007669"/>
    <property type="project" value="InterPro"/>
</dbReference>
<reference evidence="3 4" key="1">
    <citation type="submission" date="2019-09" db="EMBL/GenBank/DDBJ databases">
        <title>Report of infection by Mycobacterium simiae a patient suffering from pulmonary tuberculosis.</title>
        <authorList>
            <person name="Mohanty P.S."/>
            <person name="Bansal A.K."/>
            <person name="Singh H."/>
            <person name="Sharma S."/>
            <person name="Patil S.A."/>
            <person name="Upadhaya P."/>
            <person name="Singh P.K."/>
            <person name="Kumar D."/>
            <person name="Kumar S."/>
            <person name="Singh R.K."/>
            <person name="Chaudhary B."/>
        </authorList>
    </citation>
    <scope>NUCLEOTIDE SEQUENCE [LARGE SCALE GENOMIC DNA]</scope>
    <source>
        <strain evidence="3 4">JAL-560-SIM</strain>
    </source>
</reference>
<comment type="caution">
    <text evidence="3">The sequence shown here is derived from an EMBL/GenBank/DDBJ whole genome shotgun (WGS) entry which is preliminary data.</text>
</comment>
<dbReference type="Proteomes" id="UP000324701">
    <property type="component" value="Unassembled WGS sequence"/>
</dbReference>
<dbReference type="InterPro" id="IPR011010">
    <property type="entry name" value="DNA_brk_join_enz"/>
</dbReference>
<accession>A0A5B1BI86</accession>
<evidence type="ECO:0000313" key="4">
    <source>
        <dbReference type="Proteomes" id="UP000324701"/>
    </source>
</evidence>
<keyword evidence="1" id="KW-0233">DNA recombination</keyword>
<keyword evidence="4" id="KW-1185">Reference proteome</keyword>
<protein>
    <submittedName>
        <fullName evidence="3">Tyrosine-type recombinase/integrase</fullName>
    </submittedName>
</protein>
<organism evidence="3 4">
    <name type="scientific">Mycobacterium simiae</name>
    <name type="common">Mycobacterium habana</name>
    <dbReference type="NCBI Taxonomy" id="1784"/>
    <lineage>
        <taxon>Bacteria</taxon>
        <taxon>Bacillati</taxon>
        <taxon>Actinomycetota</taxon>
        <taxon>Actinomycetes</taxon>
        <taxon>Mycobacteriales</taxon>
        <taxon>Mycobacteriaceae</taxon>
        <taxon>Mycobacterium</taxon>
        <taxon>Mycobacterium simiae complex</taxon>
    </lineage>
</organism>
<dbReference type="PROSITE" id="PS51898">
    <property type="entry name" value="TYR_RECOMBINASE"/>
    <property type="match status" value="1"/>
</dbReference>
<evidence type="ECO:0000256" key="1">
    <source>
        <dbReference type="ARBA" id="ARBA00023172"/>
    </source>
</evidence>
<evidence type="ECO:0000313" key="3">
    <source>
        <dbReference type="EMBL" id="KAA1247802.1"/>
    </source>
</evidence>
<dbReference type="OrthoDB" id="1822491at2"/>
<dbReference type="EMBL" id="VTZN01000191">
    <property type="protein sequence ID" value="KAA1247802.1"/>
    <property type="molecule type" value="Genomic_DNA"/>
</dbReference>
<dbReference type="Gene3D" id="1.10.443.10">
    <property type="entry name" value="Intergrase catalytic core"/>
    <property type="match status" value="1"/>
</dbReference>
<dbReference type="GO" id="GO:0003677">
    <property type="term" value="F:DNA binding"/>
    <property type="evidence" value="ECO:0007669"/>
    <property type="project" value="InterPro"/>
</dbReference>
<dbReference type="InterPro" id="IPR002104">
    <property type="entry name" value="Integrase_catalytic"/>
</dbReference>
<sequence>MAELNVAKMVLADVAPPADAVTIHGWMEWGDGVYQRLFTSWSREVGEGGSVAVCGFQFNDGRVERLIAYTEGDESLTAEQARQLAATLVEVARVHTADLTESFGGAQLLVHGKGGKQRVVPVAEDLAALIRLGAAGHTPGAPATGWLFADGTGDHLTPSWVGLLVSRALPDGYTMHALRHRFASRAYRGTRNLRAVQQLLGHESIGTTERYTAVDDDEMRAAAACAWGDR</sequence>
<dbReference type="AlphaFoldDB" id="A0A5B1BI86"/>
<dbReference type="SUPFAM" id="SSF56349">
    <property type="entry name" value="DNA breaking-rejoining enzymes"/>
    <property type="match status" value="1"/>
</dbReference>
<dbReference type="InterPro" id="IPR013762">
    <property type="entry name" value="Integrase-like_cat_sf"/>
</dbReference>
<name>A0A5B1BI86_MYCSI</name>
<dbReference type="GO" id="GO:0006310">
    <property type="term" value="P:DNA recombination"/>
    <property type="evidence" value="ECO:0007669"/>
    <property type="project" value="UniProtKB-KW"/>
</dbReference>